<evidence type="ECO:0000259" key="13">
    <source>
        <dbReference type="SMART" id="SM00936"/>
    </source>
</evidence>
<organism evidence="14">
    <name type="scientific">marine sediment metagenome</name>
    <dbReference type="NCBI Taxonomy" id="412755"/>
    <lineage>
        <taxon>unclassified sequences</taxon>
        <taxon>metagenomes</taxon>
        <taxon>ecological metagenomes</taxon>
    </lineage>
</organism>
<evidence type="ECO:0000256" key="7">
    <source>
        <dbReference type="ARBA" id="ARBA00022729"/>
    </source>
</evidence>
<keyword evidence="11" id="KW-0961">Cell wall biogenesis/degradation</keyword>
<dbReference type="SUPFAM" id="SSF56601">
    <property type="entry name" value="beta-lactamase/transpeptidase-like"/>
    <property type="match status" value="1"/>
</dbReference>
<dbReference type="EMBL" id="LAZR01001174">
    <property type="protein sequence ID" value="KKN49275.1"/>
    <property type="molecule type" value="Genomic_DNA"/>
</dbReference>
<name>A0A0F9QYE0_9ZZZZ</name>
<accession>A0A0F9QYE0</accession>
<evidence type="ECO:0000256" key="5">
    <source>
        <dbReference type="ARBA" id="ARBA00022645"/>
    </source>
</evidence>
<keyword evidence="10" id="KW-0573">Peptidoglycan synthesis</keyword>
<evidence type="ECO:0000313" key="14">
    <source>
        <dbReference type="EMBL" id="KKN49275.1"/>
    </source>
</evidence>
<dbReference type="InterPro" id="IPR015956">
    <property type="entry name" value="Peniciliin-bd_prot_C_sf"/>
</dbReference>
<sequence>MLKIVKNILLAGAMLTNITAFAGITPNPVAPSVGAKSYILQDFASGRVIAESNADERLPPASITKLMTAYVISHELDAGNIKLDDEVLISEKAWRMVGSRSFIEVNTKVPVEALLRGMIIQSGNDAAVALAEHVAGSEETFAQMMNQYAQKLGMKDTNYSNSTGLPDPNHYTTARDIATLSAAIIRDFPDHYKWYAEKEYKYNDITQHNRNKLLWRDSSVDGLKTGHTEEAGYCLAASAIRDDMRLISVVLGTHSDNARAQETQKLLNYGFRFFETHELYPAMTEIADGRVWKGSDKQVQLGLAKPLSVTVPRGRYKELVASTNVQKPIIAPVAAGAELGEVEIRLGDEVIAKQHLVAINAIEQGGWFSRLIDSILMLIWG</sequence>
<dbReference type="Gene3D" id="2.60.410.10">
    <property type="entry name" value="D-Ala-D-Ala carboxypeptidase, C-terminal domain"/>
    <property type="match status" value="1"/>
</dbReference>
<keyword evidence="7" id="KW-0732">Signal</keyword>
<gene>
    <name evidence="14" type="ORF">LCGC14_0644370</name>
</gene>
<dbReference type="EC" id="3.4.16.4" evidence="4"/>
<dbReference type="GO" id="GO:0008360">
    <property type="term" value="P:regulation of cell shape"/>
    <property type="evidence" value="ECO:0007669"/>
    <property type="project" value="UniProtKB-KW"/>
</dbReference>
<evidence type="ECO:0000256" key="8">
    <source>
        <dbReference type="ARBA" id="ARBA00022801"/>
    </source>
</evidence>
<keyword evidence="5" id="KW-0121">Carboxypeptidase</keyword>
<comment type="catalytic activity">
    <reaction evidence="12">
        <text>Preferential cleavage: (Ac)2-L-Lys-D-Ala-|-D-Ala. Also transpeptidation of peptidyl-alanyl moieties that are N-acyl substituents of D-alanine.</text>
        <dbReference type="EC" id="3.4.16.4"/>
    </reaction>
</comment>
<comment type="function">
    <text evidence="1">Removes C-terminal D-alanyl residues from sugar-peptide cell wall precursors.</text>
</comment>
<dbReference type="PANTHER" id="PTHR21581">
    <property type="entry name" value="D-ALANYL-D-ALANINE CARBOXYPEPTIDASE"/>
    <property type="match status" value="1"/>
</dbReference>
<evidence type="ECO:0000256" key="3">
    <source>
        <dbReference type="ARBA" id="ARBA00007164"/>
    </source>
</evidence>
<keyword evidence="9" id="KW-0133">Cell shape</keyword>
<keyword evidence="8" id="KW-0378">Hydrolase</keyword>
<proteinExistence type="inferred from homology"/>
<evidence type="ECO:0000256" key="12">
    <source>
        <dbReference type="ARBA" id="ARBA00034000"/>
    </source>
</evidence>
<evidence type="ECO:0000256" key="1">
    <source>
        <dbReference type="ARBA" id="ARBA00003217"/>
    </source>
</evidence>
<dbReference type="InterPro" id="IPR012338">
    <property type="entry name" value="Beta-lactam/transpept-like"/>
</dbReference>
<evidence type="ECO:0000256" key="6">
    <source>
        <dbReference type="ARBA" id="ARBA00022670"/>
    </source>
</evidence>
<dbReference type="GO" id="GO:0071555">
    <property type="term" value="P:cell wall organization"/>
    <property type="evidence" value="ECO:0007669"/>
    <property type="project" value="UniProtKB-KW"/>
</dbReference>
<dbReference type="Pfam" id="PF07943">
    <property type="entry name" value="PBP5_C"/>
    <property type="match status" value="1"/>
</dbReference>
<dbReference type="Gene3D" id="3.40.710.10">
    <property type="entry name" value="DD-peptidase/beta-lactamase superfamily"/>
    <property type="match status" value="1"/>
</dbReference>
<keyword evidence="6" id="KW-0645">Protease</keyword>
<dbReference type="UniPathway" id="UPA00219"/>
<comment type="similarity">
    <text evidence="3">Belongs to the peptidase S11 family.</text>
</comment>
<evidence type="ECO:0000256" key="9">
    <source>
        <dbReference type="ARBA" id="ARBA00022960"/>
    </source>
</evidence>
<dbReference type="GO" id="GO:0009252">
    <property type="term" value="P:peptidoglycan biosynthetic process"/>
    <property type="evidence" value="ECO:0007669"/>
    <property type="project" value="UniProtKB-UniPathway"/>
</dbReference>
<dbReference type="InterPro" id="IPR001967">
    <property type="entry name" value="Peptidase_S11_N"/>
</dbReference>
<dbReference type="AlphaFoldDB" id="A0A0F9QYE0"/>
<evidence type="ECO:0000256" key="2">
    <source>
        <dbReference type="ARBA" id="ARBA00004752"/>
    </source>
</evidence>
<reference evidence="14" key="1">
    <citation type="journal article" date="2015" name="Nature">
        <title>Complex archaea that bridge the gap between prokaryotes and eukaryotes.</title>
        <authorList>
            <person name="Spang A."/>
            <person name="Saw J.H."/>
            <person name="Jorgensen S.L."/>
            <person name="Zaremba-Niedzwiedzka K."/>
            <person name="Martijn J."/>
            <person name="Lind A.E."/>
            <person name="van Eijk R."/>
            <person name="Schleper C."/>
            <person name="Guy L."/>
            <person name="Ettema T.J."/>
        </authorList>
    </citation>
    <scope>NUCLEOTIDE SEQUENCE</scope>
</reference>
<feature type="domain" description="Peptidase S11 D-Ala-D-Ala carboxypeptidase A C-terminal" evidence="13">
    <location>
        <begin position="274"/>
        <end position="364"/>
    </location>
</feature>
<dbReference type="InterPro" id="IPR037167">
    <property type="entry name" value="Peptidase_S11_C_sf"/>
</dbReference>
<protein>
    <recommendedName>
        <fullName evidence="4">serine-type D-Ala-D-Ala carboxypeptidase</fullName>
        <ecNumber evidence="4">3.4.16.4</ecNumber>
    </recommendedName>
</protein>
<dbReference type="InterPro" id="IPR012907">
    <property type="entry name" value="Peptidase_S11_C"/>
</dbReference>
<dbReference type="SUPFAM" id="SSF69189">
    <property type="entry name" value="Penicillin-binding protein associated domain"/>
    <property type="match status" value="1"/>
</dbReference>
<dbReference type="GO" id="GO:0006508">
    <property type="term" value="P:proteolysis"/>
    <property type="evidence" value="ECO:0007669"/>
    <property type="project" value="UniProtKB-KW"/>
</dbReference>
<evidence type="ECO:0000256" key="11">
    <source>
        <dbReference type="ARBA" id="ARBA00023316"/>
    </source>
</evidence>
<dbReference type="PRINTS" id="PR00725">
    <property type="entry name" value="DADACBPTASE1"/>
</dbReference>
<comment type="caution">
    <text evidence="14">The sequence shown here is derived from an EMBL/GenBank/DDBJ whole genome shotgun (WGS) entry which is preliminary data.</text>
</comment>
<evidence type="ECO:0000256" key="4">
    <source>
        <dbReference type="ARBA" id="ARBA00012448"/>
    </source>
</evidence>
<comment type="pathway">
    <text evidence="2">Cell wall biogenesis; peptidoglycan biosynthesis.</text>
</comment>
<dbReference type="InterPro" id="IPR018044">
    <property type="entry name" value="Peptidase_S11"/>
</dbReference>
<dbReference type="SMART" id="SM00936">
    <property type="entry name" value="PBP5_C"/>
    <property type="match status" value="1"/>
</dbReference>
<dbReference type="PANTHER" id="PTHR21581:SF6">
    <property type="entry name" value="TRAFFICKING PROTEIN PARTICLE COMPLEX SUBUNIT 12"/>
    <property type="match status" value="1"/>
</dbReference>
<evidence type="ECO:0000256" key="10">
    <source>
        <dbReference type="ARBA" id="ARBA00022984"/>
    </source>
</evidence>
<dbReference type="Pfam" id="PF00768">
    <property type="entry name" value="Peptidase_S11"/>
    <property type="match status" value="1"/>
</dbReference>
<dbReference type="GO" id="GO:0009002">
    <property type="term" value="F:serine-type D-Ala-D-Ala carboxypeptidase activity"/>
    <property type="evidence" value="ECO:0007669"/>
    <property type="project" value="UniProtKB-EC"/>
</dbReference>